<accession>A0A4Z1BYT6</accession>
<dbReference type="EC" id="2.7.7.65" evidence="2"/>
<dbReference type="InterPro" id="IPR043128">
    <property type="entry name" value="Rev_trsase/Diguanyl_cyclase"/>
</dbReference>
<dbReference type="CDD" id="cd01949">
    <property type="entry name" value="GGDEF"/>
    <property type="match status" value="1"/>
</dbReference>
<dbReference type="InterPro" id="IPR029787">
    <property type="entry name" value="Nucleotide_cyclase"/>
</dbReference>
<gene>
    <name evidence="6" type="ORF">E5Q11_05910</name>
</gene>
<dbReference type="InterPro" id="IPR000160">
    <property type="entry name" value="GGDEF_dom"/>
</dbReference>
<feature type="domain" description="GGDEF" evidence="5">
    <location>
        <begin position="220"/>
        <end position="353"/>
    </location>
</feature>
<dbReference type="PANTHER" id="PTHR45138">
    <property type="entry name" value="REGULATORY COMPONENTS OF SENSORY TRANSDUCTION SYSTEM"/>
    <property type="match status" value="1"/>
</dbReference>
<dbReference type="RefSeq" id="WP_135802504.1">
    <property type="nucleotide sequence ID" value="NZ_SRPF01000002.1"/>
</dbReference>
<evidence type="ECO:0000259" key="5">
    <source>
        <dbReference type="PROSITE" id="PS50887"/>
    </source>
</evidence>
<dbReference type="PANTHER" id="PTHR45138:SF9">
    <property type="entry name" value="DIGUANYLATE CYCLASE DGCM-RELATED"/>
    <property type="match status" value="1"/>
</dbReference>
<keyword evidence="4" id="KW-1133">Transmembrane helix</keyword>
<protein>
    <recommendedName>
        <fullName evidence="2">diguanylate cyclase</fullName>
        <ecNumber evidence="2">2.7.7.65</ecNumber>
    </recommendedName>
</protein>
<keyword evidence="7" id="KW-1185">Reference proteome</keyword>
<keyword evidence="4" id="KW-0812">Transmembrane</keyword>
<dbReference type="FunFam" id="3.30.70.270:FF:000001">
    <property type="entry name" value="Diguanylate cyclase domain protein"/>
    <property type="match status" value="1"/>
</dbReference>
<dbReference type="Gene3D" id="3.30.70.270">
    <property type="match status" value="1"/>
</dbReference>
<comment type="caution">
    <text evidence="6">The sequence shown here is derived from an EMBL/GenBank/DDBJ whole genome shotgun (WGS) entry which is preliminary data.</text>
</comment>
<feature type="transmembrane region" description="Helical" evidence="4">
    <location>
        <begin position="154"/>
        <end position="176"/>
    </location>
</feature>
<dbReference type="InterPro" id="IPR050469">
    <property type="entry name" value="Diguanylate_Cyclase"/>
</dbReference>
<comment type="cofactor">
    <cofactor evidence="1">
        <name>Mg(2+)</name>
        <dbReference type="ChEBI" id="CHEBI:18420"/>
    </cofactor>
</comment>
<keyword evidence="4" id="KW-0472">Membrane</keyword>
<feature type="transmembrane region" description="Helical" evidence="4">
    <location>
        <begin position="23"/>
        <end position="43"/>
    </location>
</feature>
<dbReference type="SUPFAM" id="SSF55073">
    <property type="entry name" value="Nucleotide cyclase"/>
    <property type="match status" value="1"/>
</dbReference>
<evidence type="ECO:0000256" key="1">
    <source>
        <dbReference type="ARBA" id="ARBA00001946"/>
    </source>
</evidence>
<dbReference type="AlphaFoldDB" id="A0A4Z1BYT6"/>
<dbReference type="SMART" id="SM00267">
    <property type="entry name" value="GGDEF"/>
    <property type="match status" value="1"/>
</dbReference>
<feature type="transmembrane region" description="Helical" evidence="4">
    <location>
        <begin position="101"/>
        <end position="118"/>
    </location>
</feature>
<evidence type="ECO:0000256" key="4">
    <source>
        <dbReference type="SAM" id="Phobius"/>
    </source>
</evidence>
<dbReference type="EMBL" id="SRPF01000002">
    <property type="protein sequence ID" value="TGN39838.1"/>
    <property type="molecule type" value="Genomic_DNA"/>
</dbReference>
<feature type="transmembrane region" description="Helical" evidence="4">
    <location>
        <begin position="125"/>
        <end position="142"/>
    </location>
</feature>
<feature type="transmembrane region" description="Helical" evidence="4">
    <location>
        <begin position="49"/>
        <end position="68"/>
    </location>
</feature>
<dbReference type="GO" id="GO:0052621">
    <property type="term" value="F:diguanylate cyclase activity"/>
    <property type="evidence" value="ECO:0007669"/>
    <property type="project" value="UniProtKB-EC"/>
</dbReference>
<evidence type="ECO:0000256" key="2">
    <source>
        <dbReference type="ARBA" id="ARBA00012528"/>
    </source>
</evidence>
<evidence type="ECO:0000313" key="6">
    <source>
        <dbReference type="EMBL" id="TGN39838.1"/>
    </source>
</evidence>
<dbReference type="Pfam" id="PF00990">
    <property type="entry name" value="GGDEF"/>
    <property type="match status" value="1"/>
</dbReference>
<sequence>MSQAGSESARETARDRKPRFWQVAKRCCQIAASVDVAFFFIFHYLGSPILAWVNVVSITMYAVAYWALGRKLNVLAVGLIWAEVILHAAIGISMIGWDAGFHYYLMLFIPALFVSMPLKHSVPAFTVLWGYYVGLYLMTWFFEPLQPIASEALLALNLFNLTVVFSMFAYLSFFYLRNVSSAHRKLQQMATTDPLTRLFNRRHMTYLAKKELARFERSGHPVSFIVLDIDHFKTINDQYGHEAGDFVLQEVARVIQEQLRAQDLVARWGGEEFLAILPDTTIDEASVGAERIRKGLLGNQWTTPGGDVLELTVSAGVSEYRPDDDLNAAINRADRALYRGKEGGRNRVELEAAEDGA</sequence>
<feature type="transmembrane region" description="Helical" evidence="4">
    <location>
        <begin position="75"/>
        <end position="95"/>
    </location>
</feature>
<name>A0A4Z1BYT6_9GAMM</name>
<proteinExistence type="predicted"/>
<dbReference type="Proteomes" id="UP000298325">
    <property type="component" value="Unassembled WGS sequence"/>
</dbReference>
<organism evidence="6 7">
    <name type="scientific">Marinobacter confluentis</name>
    <dbReference type="NCBI Taxonomy" id="1697557"/>
    <lineage>
        <taxon>Bacteria</taxon>
        <taxon>Pseudomonadati</taxon>
        <taxon>Pseudomonadota</taxon>
        <taxon>Gammaproteobacteria</taxon>
        <taxon>Pseudomonadales</taxon>
        <taxon>Marinobacteraceae</taxon>
        <taxon>Marinobacter</taxon>
    </lineage>
</organism>
<dbReference type="NCBIfam" id="TIGR00254">
    <property type="entry name" value="GGDEF"/>
    <property type="match status" value="1"/>
</dbReference>
<reference evidence="6 7" key="1">
    <citation type="submission" date="2019-04" db="EMBL/GenBank/DDBJ databases">
        <authorList>
            <person name="Park S."/>
            <person name="Yoon J.-H."/>
        </authorList>
    </citation>
    <scope>NUCLEOTIDE SEQUENCE [LARGE SCALE GENOMIC DNA]</scope>
    <source>
        <strain evidence="6 7">HJM-18</strain>
    </source>
</reference>
<comment type="catalytic activity">
    <reaction evidence="3">
        <text>2 GTP = 3',3'-c-di-GMP + 2 diphosphate</text>
        <dbReference type="Rhea" id="RHEA:24898"/>
        <dbReference type="ChEBI" id="CHEBI:33019"/>
        <dbReference type="ChEBI" id="CHEBI:37565"/>
        <dbReference type="ChEBI" id="CHEBI:58805"/>
        <dbReference type="EC" id="2.7.7.65"/>
    </reaction>
</comment>
<dbReference type="PROSITE" id="PS50887">
    <property type="entry name" value="GGDEF"/>
    <property type="match status" value="1"/>
</dbReference>
<evidence type="ECO:0000313" key="7">
    <source>
        <dbReference type="Proteomes" id="UP000298325"/>
    </source>
</evidence>
<dbReference type="OrthoDB" id="9759607at2"/>
<evidence type="ECO:0000256" key="3">
    <source>
        <dbReference type="ARBA" id="ARBA00034247"/>
    </source>
</evidence>